<sequence>MAPVHKVAVIQWHIKNLDPEYNHARAISYITAAAADGATLAVLPEYHLCGWAPESPLFASLAAQYQTYLDSYCALAKKLHINIVPGTIIEAHKPQSTTTSSIDSGNDILYNTAYFISSTGQILGQYRKKNIWHPERPHLTSSGTDPHEVIQTDLGKVGMLICWDLAFPEAFRELIAKGAEIVIIPTYWGRLDASPAGLKLNPESERLFLDSTLTSRCFENTCAIIFANAAGPSDTFLGMSRVVLPFIGPVRTMGSEEGYAVAELDMSVLDVAEDNYKVRQDIKSEGWYYTYRHETQNTDRNQNPDRRPVDR</sequence>
<keyword evidence="4" id="KW-1185">Reference proteome</keyword>
<dbReference type="PANTHER" id="PTHR43674:SF16">
    <property type="entry name" value="CARBON-NITROGEN FAMILY, PUTATIVE (AFU_ORTHOLOGUE AFUA_5G02350)-RELATED"/>
    <property type="match status" value="1"/>
</dbReference>
<dbReference type="AlphaFoldDB" id="A0AAD4Q3S8"/>
<dbReference type="Proteomes" id="UP001201262">
    <property type="component" value="Unassembled WGS sequence"/>
</dbReference>
<protein>
    <submittedName>
        <fullName evidence="3">Hydrolase, carbon-nitrogen family</fullName>
    </submittedName>
</protein>
<comment type="caution">
    <text evidence="3">The sequence shown here is derived from an EMBL/GenBank/DDBJ whole genome shotgun (WGS) entry which is preliminary data.</text>
</comment>
<dbReference type="PANTHER" id="PTHR43674">
    <property type="entry name" value="NITRILASE C965.09-RELATED"/>
    <property type="match status" value="1"/>
</dbReference>
<dbReference type="GO" id="GO:0016811">
    <property type="term" value="F:hydrolase activity, acting on carbon-nitrogen (but not peptide) bonds, in linear amides"/>
    <property type="evidence" value="ECO:0007669"/>
    <property type="project" value="TreeGrafter"/>
</dbReference>
<keyword evidence="1 3" id="KW-0378">Hydrolase</keyword>
<name>A0AAD4Q3S8_9EURO</name>
<dbReference type="InterPro" id="IPR050345">
    <property type="entry name" value="Aliph_Amidase/BUP"/>
</dbReference>
<reference evidence="3" key="1">
    <citation type="submission" date="2021-12" db="EMBL/GenBank/DDBJ databases">
        <title>Convergent genome expansion in fungi linked to evolution of root-endophyte symbiosis.</title>
        <authorList>
            <consortium name="DOE Joint Genome Institute"/>
            <person name="Ke Y.-H."/>
            <person name="Bonito G."/>
            <person name="Liao H.-L."/>
            <person name="Looney B."/>
            <person name="Rojas-Flechas A."/>
            <person name="Nash J."/>
            <person name="Hameed K."/>
            <person name="Schadt C."/>
            <person name="Martin F."/>
            <person name="Crous P.W."/>
            <person name="Miettinen O."/>
            <person name="Magnuson J.K."/>
            <person name="Labbe J."/>
            <person name="Jacobson D."/>
            <person name="Doktycz M.J."/>
            <person name="Veneault-Fourrey C."/>
            <person name="Kuo A."/>
            <person name="Mondo S."/>
            <person name="Calhoun S."/>
            <person name="Riley R."/>
            <person name="Ohm R."/>
            <person name="LaButti K."/>
            <person name="Andreopoulos B."/>
            <person name="Pangilinan J."/>
            <person name="Nolan M."/>
            <person name="Tritt A."/>
            <person name="Clum A."/>
            <person name="Lipzen A."/>
            <person name="Daum C."/>
            <person name="Barry K."/>
            <person name="Grigoriev I.V."/>
            <person name="Vilgalys R."/>
        </authorList>
    </citation>
    <scope>NUCLEOTIDE SEQUENCE</scope>
    <source>
        <strain evidence="3">PMI_201</strain>
    </source>
</reference>
<feature type="domain" description="CN hydrolase" evidence="2">
    <location>
        <begin position="5"/>
        <end position="266"/>
    </location>
</feature>
<dbReference type="PROSITE" id="PS50263">
    <property type="entry name" value="CN_HYDROLASE"/>
    <property type="match status" value="1"/>
</dbReference>
<organism evidence="3 4">
    <name type="scientific">Talaromyces proteolyticus</name>
    <dbReference type="NCBI Taxonomy" id="1131652"/>
    <lineage>
        <taxon>Eukaryota</taxon>
        <taxon>Fungi</taxon>
        <taxon>Dikarya</taxon>
        <taxon>Ascomycota</taxon>
        <taxon>Pezizomycotina</taxon>
        <taxon>Eurotiomycetes</taxon>
        <taxon>Eurotiomycetidae</taxon>
        <taxon>Eurotiales</taxon>
        <taxon>Trichocomaceae</taxon>
        <taxon>Talaromyces</taxon>
        <taxon>Talaromyces sect. Bacilispori</taxon>
    </lineage>
</organism>
<dbReference type="Gene3D" id="3.60.110.10">
    <property type="entry name" value="Carbon-nitrogen hydrolase"/>
    <property type="match status" value="1"/>
</dbReference>
<evidence type="ECO:0000256" key="1">
    <source>
        <dbReference type="ARBA" id="ARBA00022801"/>
    </source>
</evidence>
<dbReference type="GeneID" id="70245714"/>
<dbReference type="CDD" id="cd07197">
    <property type="entry name" value="nitrilase"/>
    <property type="match status" value="1"/>
</dbReference>
<evidence type="ECO:0000313" key="4">
    <source>
        <dbReference type="Proteomes" id="UP001201262"/>
    </source>
</evidence>
<dbReference type="SUPFAM" id="SSF56317">
    <property type="entry name" value="Carbon-nitrogen hydrolase"/>
    <property type="match status" value="1"/>
</dbReference>
<evidence type="ECO:0000259" key="2">
    <source>
        <dbReference type="PROSITE" id="PS50263"/>
    </source>
</evidence>
<dbReference type="RefSeq" id="XP_046075383.1">
    <property type="nucleotide sequence ID" value="XM_046215427.1"/>
</dbReference>
<gene>
    <name evidence="3" type="ORF">BGW36DRAFT_372020</name>
</gene>
<dbReference type="EMBL" id="JAJTJA010000003">
    <property type="protein sequence ID" value="KAH8702007.1"/>
    <property type="molecule type" value="Genomic_DNA"/>
</dbReference>
<evidence type="ECO:0000313" key="3">
    <source>
        <dbReference type="EMBL" id="KAH8702007.1"/>
    </source>
</evidence>
<proteinExistence type="predicted"/>
<dbReference type="InterPro" id="IPR003010">
    <property type="entry name" value="C-N_Hydrolase"/>
</dbReference>
<dbReference type="InterPro" id="IPR036526">
    <property type="entry name" value="C-N_Hydrolase_sf"/>
</dbReference>
<accession>A0AAD4Q3S8</accession>
<dbReference type="Pfam" id="PF00795">
    <property type="entry name" value="CN_hydrolase"/>
    <property type="match status" value="1"/>
</dbReference>